<dbReference type="Gene3D" id="3.90.550.10">
    <property type="entry name" value="Spore Coat Polysaccharide Biosynthesis Protein SpsA, Chain A"/>
    <property type="match status" value="1"/>
</dbReference>
<reference evidence="1" key="1">
    <citation type="submission" date="2021-01" db="EMBL/GenBank/DDBJ databases">
        <title>Whole genome shotgun sequence of Spirilliplanes yamanashiensis NBRC 15828.</title>
        <authorList>
            <person name="Komaki H."/>
            <person name="Tamura T."/>
        </authorList>
    </citation>
    <scope>NUCLEOTIDE SEQUENCE</scope>
    <source>
        <strain evidence="1">NBRC 15828</strain>
    </source>
</reference>
<organism evidence="1 2">
    <name type="scientific">Spirilliplanes yamanashiensis</name>
    <dbReference type="NCBI Taxonomy" id="42233"/>
    <lineage>
        <taxon>Bacteria</taxon>
        <taxon>Bacillati</taxon>
        <taxon>Actinomycetota</taxon>
        <taxon>Actinomycetes</taxon>
        <taxon>Micromonosporales</taxon>
        <taxon>Micromonosporaceae</taxon>
        <taxon>Spirilliplanes</taxon>
    </lineage>
</organism>
<proteinExistence type="predicted"/>
<dbReference type="Proteomes" id="UP000652013">
    <property type="component" value="Unassembled WGS sequence"/>
</dbReference>
<dbReference type="EMBL" id="BOOY01000016">
    <property type="protein sequence ID" value="GIJ02975.1"/>
    <property type="molecule type" value="Genomic_DNA"/>
</dbReference>
<name>A0A8J3Y7J5_9ACTN</name>
<dbReference type="InterPro" id="IPR018641">
    <property type="entry name" value="Trfase_1_rSAM/seldom-assoc"/>
</dbReference>
<sequence length="221" mass="22014">MSAHLLVLAKAPVAGRVKTRLCPPCTPAQAAAMAAAALDDTLAAGTACGARTRTLVVDGSHPAPPGWAVRPQCAGSLGERLAAAYTGGPEGPVVLVGMDTPQLTATLLDVAAAALGHADAVLGPADDGGWWALGLRETAHADVLRTVPTSTAWTGARTLAALRALGLRVALLPRLRDVDTIADALAVAPLCAPGSRFPAALARVAATVVPTAVPTAAGVAR</sequence>
<keyword evidence="1" id="KW-0808">Transferase</keyword>
<dbReference type="Pfam" id="PF09837">
    <property type="entry name" value="DUF2064"/>
    <property type="match status" value="1"/>
</dbReference>
<evidence type="ECO:0000313" key="2">
    <source>
        <dbReference type="Proteomes" id="UP000652013"/>
    </source>
</evidence>
<dbReference type="RefSeq" id="WP_239107368.1">
    <property type="nucleotide sequence ID" value="NZ_BAAAGJ010000005.1"/>
</dbReference>
<accession>A0A8J3Y7J5</accession>
<protein>
    <submittedName>
        <fullName evidence="1">Glycosyl transferase</fullName>
    </submittedName>
</protein>
<dbReference type="AlphaFoldDB" id="A0A8J3Y7J5"/>
<dbReference type="PANTHER" id="PTHR36529:SF1">
    <property type="entry name" value="GLYCOSYLTRANSFERASE"/>
    <property type="match status" value="1"/>
</dbReference>
<dbReference type="GO" id="GO:0016740">
    <property type="term" value="F:transferase activity"/>
    <property type="evidence" value="ECO:0007669"/>
    <property type="project" value="UniProtKB-KW"/>
</dbReference>
<keyword evidence="2" id="KW-1185">Reference proteome</keyword>
<dbReference type="InterPro" id="IPR029044">
    <property type="entry name" value="Nucleotide-diphossugar_trans"/>
</dbReference>
<comment type="caution">
    <text evidence="1">The sequence shown here is derived from an EMBL/GenBank/DDBJ whole genome shotgun (WGS) entry which is preliminary data.</text>
</comment>
<dbReference type="PANTHER" id="PTHR36529">
    <property type="entry name" value="SLL1095 PROTEIN"/>
    <property type="match status" value="1"/>
</dbReference>
<dbReference type="SUPFAM" id="SSF53448">
    <property type="entry name" value="Nucleotide-diphospho-sugar transferases"/>
    <property type="match status" value="1"/>
</dbReference>
<evidence type="ECO:0000313" key="1">
    <source>
        <dbReference type="EMBL" id="GIJ02975.1"/>
    </source>
</evidence>
<gene>
    <name evidence="1" type="ORF">Sya03_23270</name>
</gene>